<dbReference type="GO" id="GO:0008967">
    <property type="term" value="F:phosphoglycolate phosphatase activity"/>
    <property type="evidence" value="ECO:0007669"/>
    <property type="project" value="TreeGrafter"/>
</dbReference>
<dbReference type="PANTHER" id="PTHR43434:SF1">
    <property type="entry name" value="PHOSPHOGLYCOLATE PHOSPHATASE"/>
    <property type="match status" value="1"/>
</dbReference>
<dbReference type="SUPFAM" id="SSF56784">
    <property type="entry name" value="HAD-like"/>
    <property type="match status" value="1"/>
</dbReference>
<keyword evidence="2" id="KW-1185">Reference proteome</keyword>
<gene>
    <name evidence="1" type="ORF">BO71DRAFT_330291</name>
</gene>
<sequence length="231" mass="25615">MYQLVIFDFDGTIFDTYEAIEHSIQLTFRELLPTHPAPSHAAIRPLVSTGAPPGDTFRALHPDPDFDETFWVARYRELYALHGQARARPYPAARDVLDALRARNVPVAIISNKAAVAVKAALAKSDLLEYFPDPLILGHGLAGVGRKPDPSSFTEILRPRLKEHTGREWAAEDRVLMVGDTLTDIHYARNIGATVCWCRYGQGDVQACEALQPDYTIDALVDLLEVVKVAP</sequence>
<evidence type="ECO:0000313" key="1">
    <source>
        <dbReference type="EMBL" id="PYH92273.1"/>
    </source>
</evidence>
<dbReference type="VEuPathDB" id="FungiDB:BO71DRAFT_330291"/>
<dbReference type="GO" id="GO:0006281">
    <property type="term" value="P:DNA repair"/>
    <property type="evidence" value="ECO:0007669"/>
    <property type="project" value="TreeGrafter"/>
</dbReference>
<dbReference type="OrthoDB" id="47007at2759"/>
<organism evidence="1 2">
    <name type="scientific">Aspergillus ellipticus CBS 707.79</name>
    <dbReference type="NCBI Taxonomy" id="1448320"/>
    <lineage>
        <taxon>Eukaryota</taxon>
        <taxon>Fungi</taxon>
        <taxon>Dikarya</taxon>
        <taxon>Ascomycota</taxon>
        <taxon>Pezizomycotina</taxon>
        <taxon>Eurotiomycetes</taxon>
        <taxon>Eurotiomycetidae</taxon>
        <taxon>Eurotiales</taxon>
        <taxon>Aspergillaceae</taxon>
        <taxon>Aspergillus</taxon>
        <taxon>Aspergillus subgen. Circumdati</taxon>
    </lineage>
</organism>
<dbReference type="STRING" id="1448320.A0A319DLW8"/>
<dbReference type="EMBL" id="KZ825921">
    <property type="protein sequence ID" value="PYH92273.1"/>
    <property type="molecule type" value="Genomic_DNA"/>
</dbReference>
<name>A0A319DLW8_9EURO</name>
<reference evidence="1 2" key="1">
    <citation type="submission" date="2018-02" db="EMBL/GenBank/DDBJ databases">
        <title>The genomes of Aspergillus section Nigri reveals drivers in fungal speciation.</title>
        <authorList>
            <consortium name="DOE Joint Genome Institute"/>
            <person name="Vesth T.C."/>
            <person name="Nybo J."/>
            <person name="Theobald S."/>
            <person name="Brandl J."/>
            <person name="Frisvad J.C."/>
            <person name="Nielsen K.F."/>
            <person name="Lyhne E.K."/>
            <person name="Kogle M.E."/>
            <person name="Kuo A."/>
            <person name="Riley R."/>
            <person name="Clum A."/>
            <person name="Nolan M."/>
            <person name="Lipzen A."/>
            <person name="Salamov A."/>
            <person name="Henrissat B."/>
            <person name="Wiebenga A."/>
            <person name="De vries R.P."/>
            <person name="Grigoriev I.V."/>
            <person name="Mortensen U.H."/>
            <person name="Andersen M.R."/>
            <person name="Baker S.E."/>
        </authorList>
    </citation>
    <scope>NUCLEOTIDE SEQUENCE [LARGE SCALE GENOMIC DNA]</scope>
    <source>
        <strain evidence="1 2">CBS 707.79</strain>
    </source>
</reference>
<dbReference type="InterPro" id="IPR041492">
    <property type="entry name" value="HAD_2"/>
</dbReference>
<dbReference type="AlphaFoldDB" id="A0A319DLW8"/>
<dbReference type="Gene3D" id="1.10.150.240">
    <property type="entry name" value="Putative phosphatase, domain 2"/>
    <property type="match status" value="1"/>
</dbReference>
<dbReference type="Gene3D" id="3.40.50.1000">
    <property type="entry name" value="HAD superfamily/HAD-like"/>
    <property type="match status" value="1"/>
</dbReference>
<dbReference type="InterPro" id="IPR023198">
    <property type="entry name" value="PGP-like_dom2"/>
</dbReference>
<dbReference type="InterPro" id="IPR036412">
    <property type="entry name" value="HAD-like_sf"/>
</dbReference>
<dbReference type="Proteomes" id="UP000247810">
    <property type="component" value="Unassembled WGS sequence"/>
</dbReference>
<accession>A0A319DLW8</accession>
<dbReference type="SFLD" id="SFLDS00003">
    <property type="entry name" value="Haloacid_Dehalogenase"/>
    <property type="match status" value="1"/>
</dbReference>
<keyword evidence="1" id="KW-0378">Hydrolase</keyword>
<dbReference type="InterPro" id="IPR050155">
    <property type="entry name" value="HAD-like_hydrolase_sf"/>
</dbReference>
<evidence type="ECO:0000313" key="2">
    <source>
        <dbReference type="Proteomes" id="UP000247810"/>
    </source>
</evidence>
<dbReference type="InterPro" id="IPR023214">
    <property type="entry name" value="HAD_sf"/>
</dbReference>
<protein>
    <submittedName>
        <fullName evidence="1">Haloacid dehalogenase-like hydrolase</fullName>
    </submittedName>
</protein>
<proteinExistence type="predicted"/>
<dbReference type="Pfam" id="PF13419">
    <property type="entry name" value="HAD_2"/>
    <property type="match status" value="1"/>
</dbReference>
<dbReference type="SFLD" id="SFLDG01129">
    <property type="entry name" value="C1.5:_HAD__Beta-PGM__Phosphata"/>
    <property type="match status" value="1"/>
</dbReference>
<dbReference type="PANTHER" id="PTHR43434">
    <property type="entry name" value="PHOSPHOGLYCOLATE PHOSPHATASE"/>
    <property type="match status" value="1"/>
</dbReference>